<dbReference type="SUPFAM" id="SSF46785">
    <property type="entry name" value="Winged helix' DNA-binding domain"/>
    <property type="match status" value="1"/>
</dbReference>
<evidence type="ECO:0000256" key="4">
    <source>
        <dbReference type="ARBA" id="ARBA00023015"/>
    </source>
</evidence>
<evidence type="ECO:0000313" key="13">
    <source>
        <dbReference type="Proteomes" id="UP000030671"/>
    </source>
</evidence>
<proteinExistence type="inferred from homology"/>
<evidence type="ECO:0000256" key="2">
    <source>
        <dbReference type="ARBA" id="ARBA00009543"/>
    </source>
</evidence>
<dbReference type="STRING" id="747525.W4KEK3"/>
<dbReference type="InterPro" id="IPR003196">
    <property type="entry name" value="TFIIF_beta"/>
</dbReference>
<dbReference type="Gene3D" id="1.10.10.10">
    <property type="entry name" value="Winged helix-like DNA-binding domain superfamily/Winged helix DNA-binding domain"/>
    <property type="match status" value="1"/>
</dbReference>
<dbReference type="RefSeq" id="XP_009545742.1">
    <property type="nucleotide sequence ID" value="XM_009547447.1"/>
</dbReference>
<keyword evidence="6" id="KW-0804">Transcription</keyword>
<comment type="subcellular location">
    <subcellularLocation>
        <location evidence="1">Nucleus</location>
    </subcellularLocation>
</comment>
<dbReference type="InterPro" id="IPR036388">
    <property type="entry name" value="WH-like_DNA-bd_sf"/>
</dbReference>
<accession>W4KEK3</accession>
<dbReference type="PANTHER" id="PTHR10445:SF0">
    <property type="entry name" value="GENERAL TRANSCRIPTION FACTOR IIF SUBUNIT 2"/>
    <property type="match status" value="1"/>
</dbReference>
<evidence type="ECO:0000256" key="3">
    <source>
        <dbReference type="ARBA" id="ARBA00021453"/>
    </source>
</evidence>
<dbReference type="GeneID" id="20672762"/>
<evidence type="ECO:0000256" key="5">
    <source>
        <dbReference type="ARBA" id="ARBA00023125"/>
    </source>
</evidence>
<dbReference type="Pfam" id="PF02270">
    <property type="entry name" value="TFIIF_beta"/>
    <property type="match status" value="1"/>
</dbReference>
<gene>
    <name evidence="12" type="ORF">HETIRDRAFT_409253</name>
</gene>
<dbReference type="InterPro" id="IPR040450">
    <property type="entry name" value="TFIIF_beta_HTH"/>
</dbReference>
<comment type="similarity">
    <text evidence="2">Belongs to the TFIIF beta subunit family.</text>
</comment>
<organism evidence="12 13">
    <name type="scientific">Heterobasidion irregulare (strain TC 32-1)</name>
    <dbReference type="NCBI Taxonomy" id="747525"/>
    <lineage>
        <taxon>Eukaryota</taxon>
        <taxon>Fungi</taxon>
        <taxon>Dikarya</taxon>
        <taxon>Basidiomycota</taxon>
        <taxon>Agaricomycotina</taxon>
        <taxon>Agaricomycetes</taxon>
        <taxon>Russulales</taxon>
        <taxon>Bondarzewiaceae</taxon>
        <taxon>Heterobasidion</taxon>
        <taxon>Heterobasidion annosum species complex</taxon>
    </lineage>
</organism>
<dbReference type="FunCoup" id="W4KEK3">
    <property type="interactions" value="474"/>
</dbReference>
<name>W4KEK3_HETIT</name>
<dbReference type="OrthoDB" id="449280at2759"/>
<evidence type="ECO:0000256" key="1">
    <source>
        <dbReference type="ARBA" id="ARBA00004123"/>
    </source>
</evidence>
<feature type="domain" description="TFIIF beta subunit HTH" evidence="11">
    <location>
        <begin position="117"/>
        <end position="181"/>
    </location>
</feature>
<dbReference type="Proteomes" id="UP000030671">
    <property type="component" value="Unassembled WGS sequence"/>
</dbReference>
<keyword evidence="4" id="KW-0805">Transcription regulation</keyword>
<feature type="non-terminal residue" evidence="12">
    <location>
        <position position="1"/>
    </location>
</feature>
<keyword evidence="5" id="KW-0238">DNA-binding</keyword>
<evidence type="ECO:0000313" key="12">
    <source>
        <dbReference type="EMBL" id="ETW83496.1"/>
    </source>
</evidence>
<sequence length="229" mass="26198">MDQYEMDMLNQDVNNQIVVAEREKEPHSRARTTIMTGKVKHECNMRPRLSANYRRMIKARTQAANTSTRPIKRIEDALPGGRGGIIKLSSGVAPAAGFSEHIRPKIKPAKGQYERMARMPRNQLLDLLFGLYREREQWPLKVLREKTQQPEVYLKEVLSEIAFLHRSGEFNGSWELKGSFKGDGVKGEGGSITELYKREPPPDMDMPMADEDEDEDDDDDDDDDMEEVS</sequence>
<keyword evidence="13" id="KW-1185">Reference proteome</keyword>
<dbReference type="HOGENOM" id="CLU_047858_2_0_1"/>
<dbReference type="GO" id="GO:0003677">
    <property type="term" value="F:DNA binding"/>
    <property type="evidence" value="ECO:0007669"/>
    <property type="project" value="UniProtKB-KW"/>
</dbReference>
<evidence type="ECO:0000256" key="8">
    <source>
        <dbReference type="ARBA" id="ARBA00081473"/>
    </source>
</evidence>
<feature type="compositionally biased region" description="Acidic residues" evidence="10">
    <location>
        <begin position="208"/>
        <end position="229"/>
    </location>
</feature>
<dbReference type="EMBL" id="KI925457">
    <property type="protein sequence ID" value="ETW83496.1"/>
    <property type="molecule type" value="Genomic_DNA"/>
</dbReference>
<feature type="region of interest" description="Disordered" evidence="10">
    <location>
        <begin position="179"/>
        <end position="229"/>
    </location>
</feature>
<evidence type="ECO:0000259" key="11">
    <source>
        <dbReference type="Pfam" id="PF02270"/>
    </source>
</evidence>
<dbReference type="KEGG" id="hir:HETIRDRAFT_409253"/>
<evidence type="ECO:0000256" key="10">
    <source>
        <dbReference type="SAM" id="MobiDB-lite"/>
    </source>
</evidence>
<evidence type="ECO:0000256" key="9">
    <source>
        <dbReference type="ARBA" id="ARBA00081863"/>
    </source>
</evidence>
<evidence type="ECO:0000256" key="6">
    <source>
        <dbReference type="ARBA" id="ARBA00023163"/>
    </source>
</evidence>
<dbReference type="eggNOG" id="KOG2905">
    <property type="taxonomic scope" value="Eukaryota"/>
</dbReference>
<dbReference type="GO" id="GO:0006367">
    <property type="term" value="P:transcription initiation at RNA polymerase II promoter"/>
    <property type="evidence" value="ECO:0007669"/>
    <property type="project" value="InterPro"/>
</dbReference>
<reference evidence="12 13" key="1">
    <citation type="journal article" date="2012" name="New Phytol.">
        <title>Insight into trade-off between wood decay and parasitism from the genome of a fungal forest pathogen.</title>
        <authorList>
            <person name="Olson A."/>
            <person name="Aerts A."/>
            <person name="Asiegbu F."/>
            <person name="Belbahri L."/>
            <person name="Bouzid O."/>
            <person name="Broberg A."/>
            <person name="Canback B."/>
            <person name="Coutinho P.M."/>
            <person name="Cullen D."/>
            <person name="Dalman K."/>
            <person name="Deflorio G."/>
            <person name="van Diepen L.T."/>
            <person name="Dunand C."/>
            <person name="Duplessis S."/>
            <person name="Durling M."/>
            <person name="Gonthier P."/>
            <person name="Grimwood J."/>
            <person name="Fossdal C.G."/>
            <person name="Hansson D."/>
            <person name="Henrissat B."/>
            <person name="Hietala A."/>
            <person name="Himmelstrand K."/>
            <person name="Hoffmeister D."/>
            <person name="Hogberg N."/>
            <person name="James T.Y."/>
            <person name="Karlsson M."/>
            <person name="Kohler A."/>
            <person name="Kues U."/>
            <person name="Lee Y.H."/>
            <person name="Lin Y.C."/>
            <person name="Lind M."/>
            <person name="Lindquist E."/>
            <person name="Lombard V."/>
            <person name="Lucas S."/>
            <person name="Lunden K."/>
            <person name="Morin E."/>
            <person name="Murat C."/>
            <person name="Park J."/>
            <person name="Raffaello T."/>
            <person name="Rouze P."/>
            <person name="Salamov A."/>
            <person name="Schmutz J."/>
            <person name="Solheim H."/>
            <person name="Stahlberg J."/>
            <person name="Velez H."/>
            <person name="de Vries R.P."/>
            <person name="Wiebenga A."/>
            <person name="Woodward S."/>
            <person name="Yakovlev I."/>
            <person name="Garbelotto M."/>
            <person name="Martin F."/>
            <person name="Grigoriev I.V."/>
            <person name="Stenlid J."/>
        </authorList>
    </citation>
    <scope>NUCLEOTIDE SEQUENCE [LARGE SCALE GENOMIC DNA]</scope>
    <source>
        <strain evidence="12 13">TC 32-1</strain>
    </source>
</reference>
<dbReference type="FunFam" id="1.10.10.10:FF:000035">
    <property type="entry name" value="General transcription factor IIF subunit 2"/>
    <property type="match status" value="1"/>
</dbReference>
<dbReference type="InParanoid" id="W4KEK3"/>
<keyword evidence="7" id="KW-0539">Nucleus</keyword>
<dbReference type="GO" id="GO:0005674">
    <property type="term" value="C:transcription factor TFIIF complex"/>
    <property type="evidence" value="ECO:0007669"/>
    <property type="project" value="InterPro"/>
</dbReference>
<dbReference type="PANTHER" id="PTHR10445">
    <property type="entry name" value="GENERAL TRANSCRIPTION FACTOR IIF SUBUNIT 2"/>
    <property type="match status" value="1"/>
</dbReference>
<protein>
    <recommendedName>
        <fullName evidence="3">Transcription initiation factor IIF subunit beta</fullName>
    </recommendedName>
    <alternativeName>
        <fullName evidence="9">TFIIF medium subunit</fullName>
    </alternativeName>
    <alternativeName>
        <fullName evidence="8">TFIIF-beta</fullName>
    </alternativeName>
</protein>
<evidence type="ECO:0000256" key="7">
    <source>
        <dbReference type="ARBA" id="ARBA00023242"/>
    </source>
</evidence>
<dbReference type="InterPro" id="IPR036390">
    <property type="entry name" value="WH_DNA-bd_sf"/>
</dbReference>
<dbReference type="AlphaFoldDB" id="W4KEK3"/>